<dbReference type="InterPro" id="IPR013087">
    <property type="entry name" value="Znf_C2H2_type"/>
</dbReference>
<keyword evidence="1" id="KW-0862">Zinc</keyword>
<feature type="region of interest" description="Disordered" evidence="2">
    <location>
        <begin position="199"/>
        <end position="220"/>
    </location>
</feature>
<evidence type="ECO:0000313" key="5">
    <source>
        <dbReference type="WBParaSite" id="Gr19_v10_g16120.t1"/>
    </source>
</evidence>
<feature type="compositionally biased region" description="Polar residues" evidence="2">
    <location>
        <begin position="348"/>
        <end position="364"/>
    </location>
</feature>
<dbReference type="PROSITE" id="PS50157">
    <property type="entry name" value="ZINC_FINGER_C2H2_2"/>
    <property type="match status" value="1"/>
</dbReference>
<feature type="domain" description="C2H2-type" evidence="3">
    <location>
        <begin position="249"/>
        <end position="272"/>
    </location>
</feature>
<evidence type="ECO:0000256" key="1">
    <source>
        <dbReference type="PROSITE-ProRule" id="PRU00042"/>
    </source>
</evidence>
<name>A0A914HFF3_GLORO</name>
<evidence type="ECO:0000313" key="4">
    <source>
        <dbReference type="Proteomes" id="UP000887572"/>
    </source>
</evidence>
<evidence type="ECO:0000256" key="2">
    <source>
        <dbReference type="SAM" id="MobiDB-lite"/>
    </source>
</evidence>
<reference evidence="5" key="1">
    <citation type="submission" date="2022-11" db="UniProtKB">
        <authorList>
            <consortium name="WormBaseParasite"/>
        </authorList>
    </citation>
    <scope>IDENTIFICATION</scope>
</reference>
<accession>A0A914HFF3</accession>
<organism evidence="4 5">
    <name type="scientific">Globodera rostochiensis</name>
    <name type="common">Golden nematode worm</name>
    <name type="synonym">Heterodera rostochiensis</name>
    <dbReference type="NCBI Taxonomy" id="31243"/>
    <lineage>
        <taxon>Eukaryota</taxon>
        <taxon>Metazoa</taxon>
        <taxon>Ecdysozoa</taxon>
        <taxon>Nematoda</taxon>
        <taxon>Chromadorea</taxon>
        <taxon>Rhabditida</taxon>
        <taxon>Tylenchina</taxon>
        <taxon>Tylenchomorpha</taxon>
        <taxon>Tylenchoidea</taxon>
        <taxon>Heteroderidae</taxon>
        <taxon>Heteroderinae</taxon>
        <taxon>Globodera</taxon>
    </lineage>
</organism>
<proteinExistence type="predicted"/>
<keyword evidence="1" id="KW-0479">Metal-binding</keyword>
<evidence type="ECO:0000259" key="3">
    <source>
        <dbReference type="PROSITE" id="PS50157"/>
    </source>
</evidence>
<dbReference type="Proteomes" id="UP000887572">
    <property type="component" value="Unplaced"/>
</dbReference>
<sequence length="364" mass="40014">MENGLLAFCTKAATFAGRHSLAKCSTHRSSVLDVGLIDQELGFTERTLNSRLSSRRAKRLQYSSDSFRFTPQGPGQYKVLITFNKQPVKDCPPIRYTLKGINPVAPSLLERLEKAGGGGGKKKSSSRAERQQLMWRDNEMGKFICSPPPYPGPHQAHGYQMRAGGKELFLQSPPAMAPPPPPQHQFVAFDEEQQHEKVKKLSSCPQKKRNAQNDGAVGGGDTLAAVKSEQTAAATATASASSTRNVYRYLCPECDKPYSCRKNVKRHRISQHKIPLQEAQDGSIKRIKLTEAELAQKDCAMKAQQAETAAKAGGKDKTGAAAEAEHKLHTIIKKEIDSMESTDHHQFHSSAQSSYHNFNTTTLG</sequence>
<dbReference type="PROSITE" id="PS00028">
    <property type="entry name" value="ZINC_FINGER_C2H2_1"/>
    <property type="match status" value="1"/>
</dbReference>
<dbReference type="AlphaFoldDB" id="A0A914HFF3"/>
<keyword evidence="1" id="KW-0863">Zinc-finger</keyword>
<dbReference type="GO" id="GO:0008270">
    <property type="term" value="F:zinc ion binding"/>
    <property type="evidence" value="ECO:0007669"/>
    <property type="project" value="UniProtKB-KW"/>
</dbReference>
<dbReference type="WBParaSite" id="Gr19_v10_g16120.t1">
    <property type="protein sequence ID" value="Gr19_v10_g16120.t1"/>
    <property type="gene ID" value="Gr19_v10_g16120"/>
</dbReference>
<keyword evidence="4" id="KW-1185">Reference proteome</keyword>
<protein>
    <submittedName>
        <fullName evidence="5">C2H2-type domain-containing protein</fullName>
    </submittedName>
</protein>
<feature type="region of interest" description="Disordered" evidence="2">
    <location>
        <begin position="340"/>
        <end position="364"/>
    </location>
</feature>